<dbReference type="OrthoDB" id="9801834at2"/>
<dbReference type="GO" id="GO:0000166">
    <property type="term" value="F:nucleotide binding"/>
    <property type="evidence" value="ECO:0007669"/>
    <property type="project" value="InterPro"/>
</dbReference>
<dbReference type="CDD" id="cd00610">
    <property type="entry name" value="OAT_like"/>
    <property type="match status" value="1"/>
</dbReference>
<comment type="similarity">
    <text evidence="2">Belongs to the class-III pyridoxal-phosphate-dependent aminotransferase family.</text>
</comment>
<protein>
    <submittedName>
        <fullName evidence="8">Diaminobutyrate--2-oxoglutarate aminotransferase</fullName>
    </submittedName>
    <submittedName>
        <fullName evidence="7">Diaminobutyrate-2-oxoglutarate transaminase</fullName>
        <ecNumber evidence="7">2.6.1.76</ecNumber>
    </submittedName>
</protein>
<evidence type="ECO:0000256" key="5">
    <source>
        <dbReference type="ARBA" id="ARBA00022898"/>
    </source>
</evidence>
<dbReference type="EMBL" id="FOCV01000071">
    <property type="protein sequence ID" value="SEP29078.1"/>
    <property type="molecule type" value="Genomic_DNA"/>
</dbReference>
<reference evidence="7" key="3">
    <citation type="submission" date="2016-10" db="EMBL/GenBank/DDBJ databases">
        <authorList>
            <person name="de Groot N.N."/>
        </authorList>
    </citation>
    <scope>NUCLEOTIDE SEQUENCE [LARGE SCALE GENOMIC DNA]</scope>
    <source>
        <strain evidence="7">CCBAU85039</strain>
    </source>
</reference>
<dbReference type="InterPro" id="IPR015421">
    <property type="entry name" value="PyrdxlP-dep_Trfase_major"/>
</dbReference>
<evidence type="ECO:0000313" key="9">
    <source>
        <dbReference type="Proteomes" id="UP000183063"/>
    </source>
</evidence>
<dbReference type="EC" id="2.6.1.76" evidence="7"/>
<dbReference type="GO" id="GO:0045303">
    <property type="term" value="F:diaminobutyrate-2-oxoglutarate transaminase activity"/>
    <property type="evidence" value="ECO:0007669"/>
    <property type="project" value="UniProtKB-EC"/>
</dbReference>
<dbReference type="InterPro" id="IPR005814">
    <property type="entry name" value="Aminotrans_3"/>
</dbReference>
<gene>
    <name evidence="7" type="primary">ectB_1</name>
    <name evidence="7" type="ORF">RTCCBAU85039_6613</name>
    <name evidence="8" type="ORF">SAMN05216228_107111</name>
</gene>
<evidence type="ECO:0000256" key="3">
    <source>
        <dbReference type="ARBA" id="ARBA00022576"/>
    </source>
</evidence>
<dbReference type="SUPFAM" id="SSF53383">
    <property type="entry name" value="PLP-dependent transferases"/>
    <property type="match status" value="1"/>
</dbReference>
<comment type="cofactor">
    <cofactor evidence="1">
        <name>pyridoxal 5'-phosphate</name>
        <dbReference type="ChEBI" id="CHEBI:597326"/>
    </cofactor>
</comment>
<name>A0A1H8WPS1_9HYPH</name>
<dbReference type="GO" id="GO:0030170">
    <property type="term" value="F:pyridoxal phosphate binding"/>
    <property type="evidence" value="ECO:0007669"/>
    <property type="project" value="InterPro"/>
</dbReference>
<reference evidence="8 10" key="1">
    <citation type="submission" date="2016-10" db="EMBL/GenBank/DDBJ databases">
        <authorList>
            <person name="Varghese N."/>
            <person name="Submissions S."/>
        </authorList>
    </citation>
    <scope>NUCLEOTIDE SEQUENCE [LARGE SCALE GENOMIC DNA]</scope>
    <source>
        <strain evidence="8 10">CGMCC 1.7071</strain>
    </source>
</reference>
<dbReference type="Proteomes" id="UP000183063">
    <property type="component" value="Unassembled WGS sequence"/>
</dbReference>
<dbReference type="InterPro" id="IPR015422">
    <property type="entry name" value="PyrdxlP-dep_Trfase_small"/>
</dbReference>
<keyword evidence="4 7" id="KW-0808">Transferase</keyword>
<dbReference type="Pfam" id="PF01408">
    <property type="entry name" value="GFO_IDH_MocA"/>
    <property type="match status" value="1"/>
</dbReference>
<evidence type="ECO:0000313" key="10">
    <source>
        <dbReference type="Proteomes" id="UP000198939"/>
    </source>
</evidence>
<dbReference type="Gene3D" id="3.40.640.10">
    <property type="entry name" value="Type I PLP-dependent aspartate aminotransferase-like (Major domain)"/>
    <property type="match status" value="1"/>
</dbReference>
<organism evidence="7 9">
    <name type="scientific">Rhizobium tibeticum</name>
    <dbReference type="NCBI Taxonomy" id="501024"/>
    <lineage>
        <taxon>Bacteria</taxon>
        <taxon>Pseudomonadati</taxon>
        <taxon>Pseudomonadota</taxon>
        <taxon>Alphaproteobacteria</taxon>
        <taxon>Hyphomicrobiales</taxon>
        <taxon>Rhizobiaceae</taxon>
        <taxon>Rhizobium/Agrobacterium group</taxon>
        <taxon>Rhizobium</taxon>
    </lineage>
</organism>
<proteinExistence type="inferred from homology"/>
<dbReference type="AlphaFoldDB" id="A0A1H8WPS1"/>
<keyword evidence="3 7" id="KW-0032">Aminotransferase</keyword>
<dbReference type="Gene3D" id="3.40.50.720">
    <property type="entry name" value="NAD(P)-binding Rossmann-like Domain"/>
    <property type="match status" value="1"/>
</dbReference>
<dbReference type="Pfam" id="PF00202">
    <property type="entry name" value="Aminotran_3"/>
    <property type="match status" value="1"/>
</dbReference>
<dbReference type="InterPro" id="IPR036291">
    <property type="entry name" value="NAD(P)-bd_dom_sf"/>
</dbReference>
<evidence type="ECO:0000256" key="1">
    <source>
        <dbReference type="ARBA" id="ARBA00001933"/>
    </source>
</evidence>
<evidence type="ECO:0000256" key="4">
    <source>
        <dbReference type="ARBA" id="ARBA00022679"/>
    </source>
</evidence>
<keyword evidence="5" id="KW-0663">Pyridoxal phosphate</keyword>
<dbReference type="EMBL" id="FNXB01000084">
    <property type="protein sequence ID" value="SEI21377.1"/>
    <property type="molecule type" value="Genomic_DNA"/>
</dbReference>
<dbReference type="SUPFAM" id="SSF51735">
    <property type="entry name" value="NAD(P)-binding Rossmann-fold domains"/>
    <property type="match status" value="1"/>
</dbReference>
<dbReference type="STRING" id="501024.RTCCBAU85039_6613"/>
<evidence type="ECO:0000313" key="8">
    <source>
        <dbReference type="EMBL" id="SEP29078.1"/>
    </source>
</evidence>
<evidence type="ECO:0000259" key="6">
    <source>
        <dbReference type="Pfam" id="PF01408"/>
    </source>
</evidence>
<keyword evidence="10" id="KW-1185">Reference proteome</keyword>
<sequence length="802" mass="87352">MSETVIFSGKNIPDVYRGAYPVEFGRAKGSYLYDRLGRPYPDFLSGCGSLNYGHNCEPIRESLMEYILSDGVAMRMDMHSVAKTGFLTALRDAILVPRQLDFHVQFTGPTGANAVEAAIKLARKFTGRTNVIAFTNGFHGRSLGAMGLTGNSSHRASSKPLLTQVTHLPYCDYFGPTVDTAGQIEKLLLDSSSGIDAPAAFVFETVQGEGGANVCSPIWAQRMQRLAHEIGALTIVDDIQAGCGRTGNFFSFEDLGIVPDIVIMAKSISGFGLPMSIAFIRPQYDIWNPGEHNGTFRGNNHAFITAAAALKRYWSNDRFAKEVKEKATLARGVVETVAEQYGLSAKGKGLLLGLDFSNTQDCAAVKEACFQDGLIIETCGPKDEVLKILPPLRISRSEFDDGLQIVRSALNKVHSSSRRLATGGNCSMNSRDTIHSWSTSGRLPVATVIVGYGHAGRDLHEQCIQKLWASRPGSLSTTVDILAVDLSSDRRNLAEKDGHRATDVLPPVNLQHPTVCHICIPPKDRAAAVRAVLDRGYRSILVEKPAALSEHEYHQLLSLEEQFGARILVVSNWPCSALTACIRAFLRSKELGDAISAVLVQTKSRIARSQKNVDEHIAEVELPHQLALALHLLGDGHVEECRIADMILPNGSRIASMGSARVVLRHSGNVHSTVFSSLAHPVRQRSISIEMSTGVTIEGWFPASADDNISSLQLRKGSELLFATSMFDDPLTRSIELAYNHFHPELGPSDESLVRAMSLPAHKKIASVIEFAMTRKSVEQIGSFEYLDSNVSNGRPHASAIL</sequence>
<dbReference type="Gene3D" id="3.90.1150.10">
    <property type="entry name" value="Aspartate Aminotransferase, domain 1"/>
    <property type="match status" value="1"/>
</dbReference>
<reference evidence="9" key="2">
    <citation type="submission" date="2016-10" db="EMBL/GenBank/DDBJ databases">
        <authorList>
            <person name="Wibberg D."/>
        </authorList>
    </citation>
    <scope>NUCLEOTIDE SEQUENCE [LARGE SCALE GENOMIC DNA]</scope>
</reference>
<dbReference type="Proteomes" id="UP000198939">
    <property type="component" value="Unassembled WGS sequence"/>
</dbReference>
<accession>A0A1H8WPS1</accession>
<dbReference type="InterPro" id="IPR015424">
    <property type="entry name" value="PyrdxlP-dep_Trfase"/>
</dbReference>
<dbReference type="NCBIfam" id="NF006733">
    <property type="entry name" value="PRK09264.1"/>
    <property type="match status" value="1"/>
</dbReference>
<dbReference type="PANTHER" id="PTHR43552:SF2">
    <property type="entry name" value="DIAMINOBUTYRATE--2-OXOGLUTARATE TRANSAMINASE"/>
    <property type="match status" value="1"/>
</dbReference>
<dbReference type="InterPro" id="IPR004637">
    <property type="entry name" value="Dat"/>
</dbReference>
<feature type="domain" description="Gfo/Idh/MocA-like oxidoreductase N-terminal" evidence="6">
    <location>
        <begin position="447"/>
        <end position="569"/>
    </location>
</feature>
<dbReference type="PANTHER" id="PTHR43552">
    <property type="entry name" value="DIAMINOBUTYRATE--2-OXOGLUTARATE AMINOTRANSFERASE"/>
    <property type="match status" value="1"/>
</dbReference>
<dbReference type="InterPro" id="IPR000683">
    <property type="entry name" value="Gfo/Idh/MocA-like_OxRdtase_N"/>
</dbReference>
<evidence type="ECO:0000256" key="2">
    <source>
        <dbReference type="ARBA" id="ARBA00008954"/>
    </source>
</evidence>
<evidence type="ECO:0000313" key="7">
    <source>
        <dbReference type="EMBL" id="SEI21377.1"/>
    </source>
</evidence>
<dbReference type="RefSeq" id="WP_072382040.1">
    <property type="nucleotide sequence ID" value="NZ_FNXB01000084.1"/>
</dbReference>